<dbReference type="STRING" id="1610493.RPIT_13790"/>
<dbReference type="Proteomes" id="UP000188324">
    <property type="component" value="Chromosome"/>
</dbReference>
<gene>
    <name evidence="1" type="ORF">RPIT_13790</name>
</gene>
<dbReference type="KEGG" id="tfl:RPIT_13790"/>
<evidence type="ECO:0000313" key="2">
    <source>
        <dbReference type="Proteomes" id="UP000188324"/>
    </source>
</evidence>
<name>A0A1Q2CI64_9ACTN</name>
<evidence type="ECO:0000313" key="1">
    <source>
        <dbReference type="EMBL" id="AQP45745.1"/>
    </source>
</evidence>
<sequence>MNIRTVRGLGGLITGLILLVVFSVLLTRAMDTTSYNTWGALIWAPLIIGVNLWLISIAMRNEPDRWVVRLVYIGYAAKLVGIAARYFTIFVLYDGVGDASRYNLYAARWYFEWRRGVFEVSGDGKFGTHNTELITTAVYTVVGPSPIVGFLVFGTLAFWGCVLLFKAFQAAVPEGNFRRYAILVLLLPSLLFWPSSIGKEAFLLFGVGLTGLGAAKFFNRRIVAGLGYLTAGLVATSLIRPHLTVLLLSSLFVALLLRRGSGTPTSFLGKTVGLALVAAASVLAITQAADVLGIEDLTAEEVTGEIDWASGQTDTGGSAFVPVPLSSPLGLPAAIITLLFRPFPWEASSGLVALQSLEGIALLLLAIVGWRRLAQVPRLLRRNAWVVFAAVYVLAFILAFAGFANFGIVARQRSLMIPFFLALLALPDPRRPHNALTDSEERQLANA</sequence>
<dbReference type="RefSeq" id="WP_077343952.1">
    <property type="nucleotide sequence ID" value="NZ_CP019605.1"/>
</dbReference>
<dbReference type="AlphaFoldDB" id="A0A1Q2CI64"/>
<protein>
    <submittedName>
        <fullName evidence="1">Uncharacterized protein</fullName>
    </submittedName>
</protein>
<reference evidence="1 2" key="1">
    <citation type="journal article" date="2016" name="Int. J. Syst. Evol. Microbiol.">
        <title>Tessaracoccus flavus sp. nov., isolated from the drainage system of a lindane-producing factory.</title>
        <authorList>
            <person name="Kumari R."/>
            <person name="Singh P."/>
            <person name="Schumann P."/>
            <person name="Lal R."/>
        </authorList>
    </citation>
    <scope>NUCLEOTIDE SEQUENCE [LARGE SCALE GENOMIC DNA]</scope>
    <source>
        <strain evidence="1 2">RP1T</strain>
    </source>
</reference>
<organism evidence="1 2">
    <name type="scientific">Tessaracoccus flavus</name>
    <dbReference type="NCBI Taxonomy" id="1610493"/>
    <lineage>
        <taxon>Bacteria</taxon>
        <taxon>Bacillati</taxon>
        <taxon>Actinomycetota</taxon>
        <taxon>Actinomycetes</taxon>
        <taxon>Propionibacteriales</taxon>
        <taxon>Propionibacteriaceae</taxon>
        <taxon>Tessaracoccus</taxon>
    </lineage>
</organism>
<keyword evidence="2" id="KW-1185">Reference proteome</keyword>
<dbReference type="EMBL" id="CP019605">
    <property type="protein sequence ID" value="AQP45745.1"/>
    <property type="molecule type" value="Genomic_DNA"/>
</dbReference>
<dbReference type="OrthoDB" id="3862418at2"/>
<accession>A0A1Q2CI64</accession>
<proteinExistence type="predicted"/>